<keyword evidence="7 10" id="KW-0520">NAD</keyword>
<keyword evidence="13" id="KW-1185">Reference proteome</keyword>
<evidence type="ECO:0000313" key="12">
    <source>
        <dbReference type="EMBL" id="MBD8011301.1"/>
    </source>
</evidence>
<dbReference type="EC" id="5.1.3.2" evidence="5 10"/>
<keyword evidence="10" id="KW-0119">Carbohydrate metabolism</keyword>
<dbReference type="InterPro" id="IPR036291">
    <property type="entry name" value="NAD(P)-bd_dom_sf"/>
</dbReference>
<dbReference type="InterPro" id="IPR005886">
    <property type="entry name" value="UDP_G4E"/>
</dbReference>
<dbReference type="RefSeq" id="WP_191712060.1">
    <property type="nucleotide sequence ID" value="NZ_JACSPX010000001.1"/>
</dbReference>
<evidence type="ECO:0000256" key="2">
    <source>
        <dbReference type="ARBA" id="ARBA00001911"/>
    </source>
</evidence>
<dbReference type="PANTHER" id="PTHR43725">
    <property type="entry name" value="UDP-GLUCOSE 4-EPIMERASE"/>
    <property type="match status" value="1"/>
</dbReference>
<evidence type="ECO:0000256" key="1">
    <source>
        <dbReference type="ARBA" id="ARBA00000083"/>
    </source>
</evidence>
<dbReference type="GO" id="GO:0003978">
    <property type="term" value="F:UDP-glucose 4-epimerase activity"/>
    <property type="evidence" value="ECO:0007669"/>
    <property type="project" value="UniProtKB-EC"/>
</dbReference>
<comment type="cofactor">
    <cofactor evidence="2 10">
        <name>NAD(+)</name>
        <dbReference type="ChEBI" id="CHEBI:57540"/>
    </cofactor>
</comment>
<evidence type="ECO:0000256" key="5">
    <source>
        <dbReference type="ARBA" id="ARBA00013189"/>
    </source>
</evidence>
<proteinExistence type="inferred from homology"/>
<dbReference type="NCBIfam" id="TIGR01179">
    <property type="entry name" value="galE"/>
    <property type="match status" value="1"/>
</dbReference>
<dbReference type="Gene3D" id="3.90.25.10">
    <property type="entry name" value="UDP-galactose 4-epimerase, domain 1"/>
    <property type="match status" value="1"/>
</dbReference>
<name>A0ABR8W3R8_9MICO</name>
<evidence type="ECO:0000259" key="11">
    <source>
        <dbReference type="Pfam" id="PF01370"/>
    </source>
</evidence>
<evidence type="ECO:0000256" key="8">
    <source>
        <dbReference type="ARBA" id="ARBA00023144"/>
    </source>
</evidence>
<evidence type="ECO:0000256" key="4">
    <source>
        <dbReference type="ARBA" id="ARBA00007637"/>
    </source>
</evidence>
<protein>
    <recommendedName>
        <fullName evidence="6 10">UDP-glucose 4-epimerase</fullName>
        <ecNumber evidence="5 10">5.1.3.2</ecNumber>
    </recommendedName>
</protein>
<gene>
    <name evidence="12" type="primary">galE</name>
    <name evidence="12" type="ORF">H9633_03165</name>
</gene>
<feature type="domain" description="NAD-dependent epimerase/dehydratase" evidence="11">
    <location>
        <begin position="3"/>
        <end position="263"/>
    </location>
</feature>
<organism evidence="12 13">
    <name type="scientific">Microbacterium commune</name>
    <dbReference type="NCBI Taxonomy" id="2762219"/>
    <lineage>
        <taxon>Bacteria</taxon>
        <taxon>Bacillati</taxon>
        <taxon>Actinomycetota</taxon>
        <taxon>Actinomycetes</taxon>
        <taxon>Micrococcales</taxon>
        <taxon>Microbacteriaceae</taxon>
        <taxon>Microbacterium</taxon>
    </lineage>
</organism>
<dbReference type="NCBIfam" id="NF007956">
    <property type="entry name" value="PRK10675.1"/>
    <property type="match status" value="1"/>
</dbReference>
<dbReference type="EMBL" id="JACSPX010000001">
    <property type="protein sequence ID" value="MBD8011301.1"/>
    <property type="molecule type" value="Genomic_DNA"/>
</dbReference>
<comment type="caution">
    <text evidence="12">The sequence shown here is derived from an EMBL/GenBank/DDBJ whole genome shotgun (WGS) entry which is preliminary data.</text>
</comment>
<dbReference type="Pfam" id="PF01370">
    <property type="entry name" value="Epimerase"/>
    <property type="match status" value="1"/>
</dbReference>
<evidence type="ECO:0000256" key="7">
    <source>
        <dbReference type="ARBA" id="ARBA00023027"/>
    </source>
</evidence>
<dbReference type="SUPFAM" id="SSF51735">
    <property type="entry name" value="NAD(P)-binding Rossmann-fold domains"/>
    <property type="match status" value="1"/>
</dbReference>
<comment type="subunit">
    <text evidence="10">Homodimer.</text>
</comment>
<sequence length="341" mass="36515">MRVLLTGGAGYIGSHVALVLLERGDDVIVVDDFSNSSPESLRRVEKLTGKSVQVIEADLADRAAADAALTDVDFDAVIHFAGLKAVGESVAQPSRYFRTNLNSTLNLLDIMREKDVRKLVFSSSATVYGTPDAGVERLDENQPVGVGITNPYGRTKAFIEQIIADVQVAWPKLEAVLLRYFNPVGAHPSGEIGEDPAGIPNNLMPFVAQVAVGRREKLAVFGDQYPTVDGTGVRDYIHVMDLAEGHVAALAHLSPGVEAYNLGSGEGSSVLEVVRAYAEASGREIPYEIVAPRAGDLATTIADPAKANEGLDWRTTRSLADACRDSWAWQVKNPNGFASQA</sequence>
<evidence type="ECO:0000313" key="13">
    <source>
        <dbReference type="Proteomes" id="UP000611521"/>
    </source>
</evidence>
<dbReference type="Gene3D" id="3.40.50.720">
    <property type="entry name" value="NAD(P)-binding Rossmann-like Domain"/>
    <property type="match status" value="1"/>
</dbReference>
<comment type="catalytic activity">
    <reaction evidence="1 10">
        <text>UDP-alpha-D-glucose = UDP-alpha-D-galactose</text>
        <dbReference type="Rhea" id="RHEA:22168"/>
        <dbReference type="ChEBI" id="CHEBI:58885"/>
        <dbReference type="ChEBI" id="CHEBI:66914"/>
        <dbReference type="EC" id="5.1.3.2"/>
    </reaction>
</comment>
<evidence type="ECO:0000256" key="6">
    <source>
        <dbReference type="ARBA" id="ARBA00018569"/>
    </source>
</evidence>
<evidence type="ECO:0000256" key="3">
    <source>
        <dbReference type="ARBA" id="ARBA00004947"/>
    </source>
</evidence>
<comment type="similarity">
    <text evidence="4 10">Belongs to the NAD(P)-dependent epimerase/dehydratase family.</text>
</comment>
<reference evidence="12 13" key="1">
    <citation type="submission" date="2020-08" db="EMBL/GenBank/DDBJ databases">
        <title>A Genomic Blueprint of the Chicken Gut Microbiome.</title>
        <authorList>
            <person name="Gilroy R."/>
            <person name="Ravi A."/>
            <person name="Getino M."/>
            <person name="Pursley I."/>
            <person name="Horton D.L."/>
            <person name="Alikhan N.-F."/>
            <person name="Baker D."/>
            <person name="Gharbi K."/>
            <person name="Hall N."/>
            <person name="Watson M."/>
            <person name="Adriaenssens E.M."/>
            <person name="Foster-Nyarko E."/>
            <person name="Jarju S."/>
            <person name="Secka A."/>
            <person name="Antonio M."/>
            <person name="Oren A."/>
            <person name="Chaudhuri R."/>
            <person name="La Ragione R.M."/>
            <person name="Hildebrand F."/>
            <person name="Pallen M.J."/>
        </authorList>
    </citation>
    <scope>NUCLEOTIDE SEQUENCE [LARGE SCALE GENOMIC DNA]</scope>
    <source>
        <strain evidence="12 13">Re1</strain>
    </source>
</reference>
<accession>A0ABR8W3R8</accession>
<dbReference type="PANTHER" id="PTHR43725:SF47">
    <property type="entry name" value="UDP-GLUCOSE 4-EPIMERASE"/>
    <property type="match status" value="1"/>
</dbReference>
<dbReference type="InterPro" id="IPR001509">
    <property type="entry name" value="Epimerase_deHydtase"/>
</dbReference>
<keyword evidence="9 10" id="KW-0413">Isomerase</keyword>
<dbReference type="Proteomes" id="UP000611521">
    <property type="component" value="Unassembled WGS sequence"/>
</dbReference>
<evidence type="ECO:0000256" key="9">
    <source>
        <dbReference type="ARBA" id="ARBA00023235"/>
    </source>
</evidence>
<evidence type="ECO:0000256" key="10">
    <source>
        <dbReference type="RuleBase" id="RU366046"/>
    </source>
</evidence>
<dbReference type="CDD" id="cd05247">
    <property type="entry name" value="UDP_G4E_1_SDR_e"/>
    <property type="match status" value="1"/>
</dbReference>
<comment type="pathway">
    <text evidence="3 10">Carbohydrate metabolism; galactose metabolism.</text>
</comment>
<keyword evidence="8" id="KW-0299">Galactose metabolism</keyword>